<sequence length="385" mass="44582">MNYKLLYQKSLLALGKTLHFGAHSHHLWPDCVQEAQNQYVKDAYRWADEKWGEAIAPVEKECKQLLAQHLELSDPNQICFAPNVHTLFFRLVSCFDLRKTLNILSTDSEFYSFSRQALRLSEYDNITVDQVPTLPFLGLKARFLNQLREKDYDIVYISQVFFNSGLAIDFMEELAQSVTDKTMIVVDGYHAMGAIPTSLKKLENRIFYLAGGYKYLQSGEGVCFMTVPNTASHYRPLYTGWFAEFDSLDNHENTVSYAPDASRFLGATTDPSGIYRMHSVLKSWKEQKIDITAIHNFISSLQAYFINQLESQNIFGLNKMDLIHIQEGTTKFGHFLTFRTENAQQIQRQLRELDIITDCREDRLRFGFGMYHSTEDIDQLFERLT</sequence>
<dbReference type="Gene3D" id="3.40.640.10">
    <property type="entry name" value="Type I PLP-dependent aspartate aminotransferase-like (Major domain)"/>
    <property type="match status" value="1"/>
</dbReference>
<dbReference type="InterPro" id="IPR015422">
    <property type="entry name" value="PyrdxlP-dep_Trfase_small"/>
</dbReference>
<name>A0ABT3CYV0_9BACT</name>
<keyword evidence="1" id="KW-0663">Pyridoxal phosphate</keyword>
<dbReference type="EMBL" id="JAOYOD010000001">
    <property type="protein sequence ID" value="MCV9388699.1"/>
    <property type="molecule type" value="Genomic_DNA"/>
</dbReference>
<dbReference type="InterPro" id="IPR015421">
    <property type="entry name" value="PyrdxlP-dep_Trfase_major"/>
</dbReference>
<evidence type="ECO:0000259" key="2">
    <source>
        <dbReference type="Pfam" id="PF00266"/>
    </source>
</evidence>
<dbReference type="Proteomes" id="UP001300692">
    <property type="component" value="Unassembled WGS sequence"/>
</dbReference>
<proteinExistence type="predicted"/>
<dbReference type="SUPFAM" id="SSF53383">
    <property type="entry name" value="PLP-dependent transferases"/>
    <property type="match status" value="1"/>
</dbReference>
<organism evidence="3 4">
    <name type="scientific">Reichenbachiella ulvae</name>
    <dbReference type="NCBI Taxonomy" id="2980104"/>
    <lineage>
        <taxon>Bacteria</taxon>
        <taxon>Pseudomonadati</taxon>
        <taxon>Bacteroidota</taxon>
        <taxon>Cytophagia</taxon>
        <taxon>Cytophagales</taxon>
        <taxon>Reichenbachiellaceae</taxon>
        <taxon>Reichenbachiella</taxon>
    </lineage>
</organism>
<evidence type="ECO:0000256" key="1">
    <source>
        <dbReference type="ARBA" id="ARBA00022898"/>
    </source>
</evidence>
<feature type="domain" description="Aminotransferase class V" evidence="2">
    <location>
        <begin position="48"/>
        <end position="380"/>
    </location>
</feature>
<keyword evidence="4" id="KW-1185">Reference proteome</keyword>
<dbReference type="GO" id="GO:0008483">
    <property type="term" value="F:transaminase activity"/>
    <property type="evidence" value="ECO:0007669"/>
    <property type="project" value="UniProtKB-KW"/>
</dbReference>
<gene>
    <name evidence="3" type="ORF">N7U62_18600</name>
</gene>
<keyword evidence="3" id="KW-0808">Transferase</keyword>
<comment type="caution">
    <text evidence="3">The sequence shown here is derived from an EMBL/GenBank/DDBJ whole genome shotgun (WGS) entry which is preliminary data.</text>
</comment>
<dbReference type="Gene3D" id="3.90.1150.10">
    <property type="entry name" value="Aspartate Aminotransferase, domain 1"/>
    <property type="match status" value="1"/>
</dbReference>
<evidence type="ECO:0000313" key="3">
    <source>
        <dbReference type="EMBL" id="MCV9388699.1"/>
    </source>
</evidence>
<dbReference type="InterPro" id="IPR015424">
    <property type="entry name" value="PyrdxlP-dep_Trfase"/>
</dbReference>
<keyword evidence="3" id="KW-0032">Aminotransferase</keyword>
<dbReference type="RefSeq" id="WP_264139595.1">
    <property type="nucleotide sequence ID" value="NZ_JAOYOD010000001.1"/>
</dbReference>
<accession>A0ABT3CYV0</accession>
<dbReference type="Pfam" id="PF00266">
    <property type="entry name" value="Aminotran_5"/>
    <property type="match status" value="1"/>
</dbReference>
<dbReference type="InterPro" id="IPR000192">
    <property type="entry name" value="Aminotrans_V_dom"/>
</dbReference>
<protein>
    <submittedName>
        <fullName evidence="3">Aminotransferase class V-fold PLP-dependent enzyme</fullName>
    </submittedName>
</protein>
<evidence type="ECO:0000313" key="4">
    <source>
        <dbReference type="Proteomes" id="UP001300692"/>
    </source>
</evidence>
<reference evidence="3 4" key="1">
    <citation type="submission" date="2022-10" db="EMBL/GenBank/DDBJ databases">
        <title>Comparative genomics and taxonomic characterization of three novel marine species of genus Reichenbachiella exhibiting antioxidant and polysaccharide degradation activities.</title>
        <authorList>
            <person name="Muhammad N."/>
            <person name="Lee Y.-J."/>
            <person name="Ko J."/>
            <person name="Kim S.-G."/>
        </authorList>
    </citation>
    <scope>NUCLEOTIDE SEQUENCE [LARGE SCALE GENOMIC DNA]</scope>
    <source>
        <strain evidence="3 4">ABR2-5</strain>
    </source>
</reference>